<dbReference type="AlphaFoldDB" id="A0AAN8MRT5"/>
<reference evidence="2 3" key="1">
    <citation type="submission" date="2019-10" db="EMBL/GenBank/DDBJ databases">
        <authorList>
            <person name="Palmer J.M."/>
        </authorList>
    </citation>
    <scope>NUCLEOTIDE SEQUENCE [LARGE SCALE GENOMIC DNA]</scope>
    <source>
        <strain evidence="2 3">TWF718</strain>
    </source>
</reference>
<organism evidence="2 3">
    <name type="scientific">Orbilia javanica</name>
    <dbReference type="NCBI Taxonomy" id="47235"/>
    <lineage>
        <taxon>Eukaryota</taxon>
        <taxon>Fungi</taxon>
        <taxon>Dikarya</taxon>
        <taxon>Ascomycota</taxon>
        <taxon>Pezizomycotina</taxon>
        <taxon>Orbiliomycetes</taxon>
        <taxon>Orbiliales</taxon>
        <taxon>Orbiliaceae</taxon>
        <taxon>Orbilia</taxon>
    </lineage>
</organism>
<dbReference type="PANTHER" id="PTHR33840">
    <property type="match status" value="1"/>
</dbReference>
<keyword evidence="3" id="KW-1185">Reference proteome</keyword>
<comment type="caution">
    <text evidence="2">The sequence shown here is derived from an EMBL/GenBank/DDBJ whole genome shotgun (WGS) entry which is preliminary data.</text>
</comment>
<feature type="domain" description="T6SS Phospholipase effector Tle1-like catalytic" evidence="1">
    <location>
        <begin position="36"/>
        <end position="317"/>
    </location>
</feature>
<accession>A0AAN8MRT5</accession>
<proteinExistence type="predicted"/>
<evidence type="ECO:0000259" key="1">
    <source>
        <dbReference type="Pfam" id="PF09994"/>
    </source>
</evidence>
<evidence type="ECO:0000313" key="3">
    <source>
        <dbReference type="Proteomes" id="UP001313282"/>
    </source>
</evidence>
<gene>
    <name evidence="2" type="ORF">TWF718_007840</name>
</gene>
<dbReference type="InterPro" id="IPR018712">
    <property type="entry name" value="Tle1-like_cat"/>
</dbReference>
<sequence>MSATTPSAAAAARARAASSRIQLDDGSYSVKGSTYKRVIICCDGTWQGSDKGVETVPSNIARLVKAIAPKKIDGNGDETQQVVYYQSGIGSTSWGTVGNMAAGATGAGLDDNVLEAYYFLCNNVEPDDEIFLFGFSRGAYTARTLGGLIDEFDIIDRYSLHQFPEVYSAYKARNEKNSDEFKKMYDGISTVLQDNDVETLSQVLKTGKIVRYPAKIKVIGVFDTVGSMGIPESRIVRALNLNADQKFRDPRLSTKVENAFHALALDDHRIAFTPTMWHQPLEGRDIDDPLLYRGPNLIQVWFPGMHVNIGGGNSDNKPVTIPRDNPNDGVLTPSEFVKKNESWTSWLGSKVSSGLSALNPLAVTAEKGSDGKTTTANGDDEELADITLMWMIDRCRPFLTFNEKYLDYLIEEHEKKLEVIRKEALARLSLLRVWPGQKDLKFGYACGPLVDSFQGATAMAGSQNRAPGQYTSDFTVGNIIDETRDHHHTREYMHPCVRWRYFENGDEYKKCRGLDGFKLVDYTKPETRDSSPAKKDILSSGIIWEKKVPKPAPTSGPTLRVSEIRVEKEIIWQEVVNGKKVDVKTESLEYRLMGDKVFQALQKGQSFDTPIKAKGLFF</sequence>
<dbReference type="EMBL" id="JAVHNR010000005">
    <property type="protein sequence ID" value="KAK6342439.1"/>
    <property type="molecule type" value="Genomic_DNA"/>
</dbReference>
<name>A0AAN8MRT5_9PEZI</name>
<evidence type="ECO:0000313" key="2">
    <source>
        <dbReference type="EMBL" id="KAK6342439.1"/>
    </source>
</evidence>
<dbReference type="Pfam" id="PF09994">
    <property type="entry name" value="T6SS_Tle1-like_cat"/>
    <property type="match status" value="1"/>
</dbReference>
<dbReference type="PANTHER" id="PTHR33840:SF16">
    <property type="entry name" value="DUF2235 DOMAIN-CONTAINING PROTEIN"/>
    <property type="match status" value="1"/>
</dbReference>
<protein>
    <recommendedName>
        <fullName evidence="1">T6SS Phospholipase effector Tle1-like catalytic domain-containing protein</fullName>
    </recommendedName>
</protein>
<dbReference type="Proteomes" id="UP001313282">
    <property type="component" value="Unassembled WGS sequence"/>
</dbReference>